<keyword evidence="9" id="KW-1185">Reference proteome</keyword>
<sequence>MFYFQLVIMAGTVLLAYYFEYTDTFPVHIQGFFCFDKAYSKPYPGPEENSKAPPVLVYSLVTAIPTVTILIGEVTSFFVKTEGAQEKTIVTADCCYFNPLLRRIVTWTGCAINHTYLSNNYSKNASKGSEMKTWLVSDSCRKHYILKMYLIQYITAFQMYVTLVFRTKGTRLMKPTLCLVLLSLAVLVGVVRVTEHRNHWNDVLAGFVTGGAIAAFLVSCVINNFRPTQIAAPTPPPPQRSEPPVGLPLLSLPRVESPLEKLSGLQVRGGGNEMYQNDQNNVLNVHVLVFLSKGLGIFIS</sequence>
<dbReference type="GO" id="GO:0006644">
    <property type="term" value="P:phospholipid metabolic process"/>
    <property type="evidence" value="ECO:0007669"/>
    <property type="project" value="InterPro"/>
</dbReference>
<evidence type="ECO:0000256" key="1">
    <source>
        <dbReference type="ARBA" id="ARBA00004141"/>
    </source>
</evidence>
<reference evidence="8" key="2">
    <citation type="submission" date="2025-09" db="UniProtKB">
        <authorList>
            <consortium name="Ensembl"/>
        </authorList>
    </citation>
    <scope>IDENTIFICATION</scope>
</reference>
<dbReference type="SUPFAM" id="SSF48317">
    <property type="entry name" value="Acid phosphatase/Vanadium-dependent haloperoxidase"/>
    <property type="match status" value="1"/>
</dbReference>
<name>A0A3Q4HTI2_NEOBR</name>
<dbReference type="Bgee" id="ENSNBRG00000019508">
    <property type="expression patterns" value="Expressed in brain and 2 other cell types or tissues"/>
</dbReference>
<proteinExistence type="inferred from homology"/>
<feature type="transmembrane region" description="Helical" evidence="6">
    <location>
        <begin position="172"/>
        <end position="191"/>
    </location>
</feature>
<dbReference type="Gene3D" id="1.20.144.10">
    <property type="entry name" value="Phosphatidic acid phosphatase type 2/haloperoxidase"/>
    <property type="match status" value="1"/>
</dbReference>
<protein>
    <recommendedName>
        <fullName evidence="7">Phosphatidic acid phosphatase type 2/haloperoxidase domain-containing protein</fullName>
    </recommendedName>
</protein>
<evidence type="ECO:0000313" key="9">
    <source>
        <dbReference type="Proteomes" id="UP000261580"/>
    </source>
</evidence>
<dbReference type="InterPro" id="IPR000326">
    <property type="entry name" value="PAP2/HPO"/>
</dbReference>
<evidence type="ECO:0000256" key="2">
    <source>
        <dbReference type="ARBA" id="ARBA00008816"/>
    </source>
</evidence>
<dbReference type="AlphaFoldDB" id="A0A3Q4HTI2"/>
<keyword evidence="4 6" id="KW-1133">Transmembrane helix</keyword>
<feature type="domain" description="Phosphatidic acid phosphatase type 2/haloperoxidase" evidence="7">
    <location>
        <begin position="155"/>
        <end position="225"/>
    </location>
</feature>
<dbReference type="GeneTree" id="ENSGT00940000158145"/>
<comment type="similarity">
    <text evidence="2">Belongs to the PA-phosphatase related phosphoesterase family.</text>
</comment>
<evidence type="ECO:0000256" key="3">
    <source>
        <dbReference type="ARBA" id="ARBA00022692"/>
    </source>
</evidence>
<dbReference type="GO" id="GO:0046839">
    <property type="term" value="P:phospholipid dephosphorylation"/>
    <property type="evidence" value="ECO:0007669"/>
    <property type="project" value="TreeGrafter"/>
</dbReference>
<dbReference type="InterPro" id="IPR036938">
    <property type="entry name" value="PAP2/HPO_sf"/>
</dbReference>
<evidence type="ECO:0000313" key="8">
    <source>
        <dbReference type="Ensembl" id="ENSNBRP00000025526.1"/>
    </source>
</evidence>
<dbReference type="Proteomes" id="UP000261580">
    <property type="component" value="Unassembled WGS sequence"/>
</dbReference>
<keyword evidence="5 6" id="KW-0472">Membrane</keyword>
<dbReference type="GO" id="GO:0008195">
    <property type="term" value="F:phosphatidate phosphatase activity"/>
    <property type="evidence" value="ECO:0007669"/>
    <property type="project" value="TreeGrafter"/>
</dbReference>
<dbReference type="PANTHER" id="PTHR10165">
    <property type="entry name" value="LIPID PHOSPHATE PHOSPHATASE"/>
    <property type="match status" value="1"/>
</dbReference>
<evidence type="ECO:0000256" key="5">
    <source>
        <dbReference type="ARBA" id="ARBA00023136"/>
    </source>
</evidence>
<dbReference type="GO" id="GO:0007165">
    <property type="term" value="P:signal transduction"/>
    <property type="evidence" value="ECO:0007669"/>
    <property type="project" value="TreeGrafter"/>
</dbReference>
<dbReference type="InterPro" id="IPR043216">
    <property type="entry name" value="PAP-like"/>
</dbReference>
<organism evidence="8 9">
    <name type="scientific">Neolamprologus brichardi</name>
    <name type="common">Fairy cichlid</name>
    <name type="synonym">Lamprologus brichardi</name>
    <dbReference type="NCBI Taxonomy" id="32507"/>
    <lineage>
        <taxon>Eukaryota</taxon>
        <taxon>Metazoa</taxon>
        <taxon>Chordata</taxon>
        <taxon>Craniata</taxon>
        <taxon>Vertebrata</taxon>
        <taxon>Euteleostomi</taxon>
        <taxon>Actinopterygii</taxon>
        <taxon>Neopterygii</taxon>
        <taxon>Teleostei</taxon>
        <taxon>Neoteleostei</taxon>
        <taxon>Acanthomorphata</taxon>
        <taxon>Ovalentaria</taxon>
        <taxon>Cichlomorphae</taxon>
        <taxon>Cichliformes</taxon>
        <taxon>Cichlidae</taxon>
        <taxon>African cichlids</taxon>
        <taxon>Pseudocrenilabrinae</taxon>
        <taxon>Lamprologini</taxon>
        <taxon>Neolamprologus</taxon>
    </lineage>
</organism>
<keyword evidence="3 6" id="KW-0812">Transmembrane</keyword>
<dbReference type="GO" id="GO:0005886">
    <property type="term" value="C:plasma membrane"/>
    <property type="evidence" value="ECO:0007669"/>
    <property type="project" value="TreeGrafter"/>
</dbReference>
<reference evidence="8" key="1">
    <citation type="submission" date="2025-08" db="UniProtKB">
        <authorList>
            <consortium name="Ensembl"/>
        </authorList>
    </citation>
    <scope>IDENTIFICATION</scope>
</reference>
<dbReference type="STRING" id="32507.ENSNBRP00000025526"/>
<dbReference type="PANTHER" id="PTHR10165:SF15">
    <property type="entry name" value="PHOSPHOLIPID PHOSPHATASE-RELATED PROTEIN TYPE 2"/>
    <property type="match status" value="1"/>
</dbReference>
<dbReference type="Pfam" id="PF01569">
    <property type="entry name" value="PAP2"/>
    <property type="match status" value="1"/>
</dbReference>
<evidence type="ECO:0000256" key="4">
    <source>
        <dbReference type="ARBA" id="ARBA00022989"/>
    </source>
</evidence>
<evidence type="ECO:0000256" key="6">
    <source>
        <dbReference type="SAM" id="Phobius"/>
    </source>
</evidence>
<accession>A0A3Q4HTI2</accession>
<feature type="transmembrane region" description="Helical" evidence="6">
    <location>
        <begin position="203"/>
        <end position="222"/>
    </location>
</feature>
<comment type="subcellular location">
    <subcellularLocation>
        <location evidence="1">Membrane</location>
        <topology evidence="1">Multi-pass membrane protein</topology>
    </subcellularLocation>
</comment>
<evidence type="ECO:0000259" key="7">
    <source>
        <dbReference type="Pfam" id="PF01569"/>
    </source>
</evidence>
<dbReference type="Ensembl" id="ENSNBRT00000026196.1">
    <property type="protein sequence ID" value="ENSNBRP00000025526.1"/>
    <property type="gene ID" value="ENSNBRG00000019508.1"/>
</dbReference>